<name>A0ABY7ZQS8_9ACTN</name>
<dbReference type="RefSeq" id="WP_275032005.1">
    <property type="nucleotide sequence ID" value="NZ_CP118615.1"/>
</dbReference>
<dbReference type="PROSITE" id="PS50905">
    <property type="entry name" value="FERRITIN_LIKE"/>
    <property type="match status" value="2"/>
</dbReference>
<feature type="domain" description="Ferritin-like diiron" evidence="1">
    <location>
        <begin position="29"/>
        <end position="160"/>
    </location>
</feature>
<dbReference type="Pfam" id="PF02915">
    <property type="entry name" value="Rubrerythrin"/>
    <property type="match status" value="2"/>
</dbReference>
<dbReference type="InterPro" id="IPR012347">
    <property type="entry name" value="Ferritin-like"/>
</dbReference>
<evidence type="ECO:0000313" key="2">
    <source>
        <dbReference type="EMBL" id="WDZ85307.1"/>
    </source>
</evidence>
<dbReference type="InterPro" id="IPR009040">
    <property type="entry name" value="Ferritin-like_diiron"/>
</dbReference>
<dbReference type="InterPro" id="IPR003251">
    <property type="entry name" value="Rr_diiron-bd_dom"/>
</dbReference>
<accession>A0ABY7ZQS8</accession>
<evidence type="ECO:0000259" key="1">
    <source>
        <dbReference type="PROSITE" id="PS50905"/>
    </source>
</evidence>
<dbReference type="SUPFAM" id="SSF47240">
    <property type="entry name" value="Ferritin-like"/>
    <property type="match status" value="2"/>
</dbReference>
<dbReference type="PANTHER" id="PTHR33746">
    <property type="entry name" value="RUBRERYTHRIN"/>
    <property type="match status" value="1"/>
</dbReference>
<proteinExistence type="predicted"/>
<dbReference type="InterPro" id="IPR052753">
    <property type="entry name" value="Rbr2/Nigerythrin"/>
</dbReference>
<sequence length="315" mass="33875">MRVATGIAAVAVGAVFGAGLAVPVEAAAPRLDPETRADTLAAMTDEAYAYASYRAYAQEAARRGQAAVARLFGETAREEFNDHFVAEARLIGFVRGNQANLTDSIEGETHEATELYPSFAEQATRDGCPEVTAHYAEFAGDELVHAGRFTTALTALRFPDSGIEVPTGEPVPPVPIERTRPACGGQTLENLRDTLYGEAFAWAKYTMYSRHADRTGQQRLAELWTNTAGQELGEHFAETAMLAGLVGTTAANLRTAVAAEVEAAATYQVYANRAAKAGDIEAAKLFEEIRHDELRHAAAFRRALVDLTTAQSPRP</sequence>
<dbReference type="Proteomes" id="UP001219605">
    <property type="component" value="Chromosome"/>
</dbReference>
<dbReference type="EMBL" id="CP118615">
    <property type="protein sequence ID" value="WDZ85307.1"/>
    <property type="molecule type" value="Genomic_DNA"/>
</dbReference>
<gene>
    <name evidence="2" type="ORF">PVK37_02255</name>
</gene>
<dbReference type="InterPro" id="IPR009078">
    <property type="entry name" value="Ferritin-like_SF"/>
</dbReference>
<reference evidence="2 3" key="1">
    <citation type="submission" date="2023-02" db="EMBL/GenBank/DDBJ databases">
        <authorList>
            <person name="Mo P."/>
        </authorList>
    </citation>
    <scope>NUCLEOTIDE SEQUENCE [LARGE SCALE GENOMIC DNA]</scope>
    <source>
        <strain evidence="2 3">HUAS 3</strain>
    </source>
</reference>
<feature type="domain" description="Ferritin-like diiron" evidence="1">
    <location>
        <begin position="243"/>
        <end position="315"/>
    </location>
</feature>
<protein>
    <submittedName>
        <fullName evidence="2">Ferritin family protein</fullName>
    </submittedName>
</protein>
<keyword evidence="3" id="KW-1185">Reference proteome</keyword>
<dbReference type="PANTHER" id="PTHR33746:SF4">
    <property type="entry name" value="RUBRERYTHRIN"/>
    <property type="match status" value="1"/>
</dbReference>
<organism evidence="2 3">
    <name type="scientific">Micromonospora cathayae</name>
    <dbReference type="NCBI Taxonomy" id="3028804"/>
    <lineage>
        <taxon>Bacteria</taxon>
        <taxon>Bacillati</taxon>
        <taxon>Actinomycetota</taxon>
        <taxon>Actinomycetes</taxon>
        <taxon>Micromonosporales</taxon>
        <taxon>Micromonosporaceae</taxon>
        <taxon>Micromonospora</taxon>
    </lineage>
</organism>
<dbReference type="Gene3D" id="1.20.1260.10">
    <property type="match status" value="2"/>
</dbReference>
<evidence type="ECO:0000313" key="3">
    <source>
        <dbReference type="Proteomes" id="UP001219605"/>
    </source>
</evidence>